<feature type="transmembrane region" description="Helical" evidence="1">
    <location>
        <begin position="12"/>
        <end position="31"/>
    </location>
</feature>
<keyword evidence="1" id="KW-0812">Transmembrane</keyword>
<sequence length="41" mass="4650">MRPKRYQQTISVESVAIGGAAFVAVLFLWLSSRRLQQMDVP</sequence>
<evidence type="ECO:0000256" key="1">
    <source>
        <dbReference type="SAM" id="Phobius"/>
    </source>
</evidence>
<dbReference type="EMBL" id="UINC01001368">
    <property type="protein sequence ID" value="SUZ78812.1"/>
    <property type="molecule type" value="Genomic_DNA"/>
</dbReference>
<protein>
    <submittedName>
        <fullName evidence="2">Uncharacterized protein</fullName>
    </submittedName>
</protein>
<name>A0A381QHI6_9ZZZZ</name>
<accession>A0A381QHI6</accession>
<keyword evidence="1" id="KW-0472">Membrane</keyword>
<gene>
    <name evidence="2" type="ORF">METZ01_LOCUS31666</name>
</gene>
<proteinExistence type="predicted"/>
<reference evidence="2" key="1">
    <citation type="submission" date="2018-05" db="EMBL/GenBank/DDBJ databases">
        <authorList>
            <person name="Lanie J.A."/>
            <person name="Ng W.-L."/>
            <person name="Kazmierczak K.M."/>
            <person name="Andrzejewski T.M."/>
            <person name="Davidsen T.M."/>
            <person name="Wayne K.J."/>
            <person name="Tettelin H."/>
            <person name="Glass J.I."/>
            <person name="Rusch D."/>
            <person name="Podicherti R."/>
            <person name="Tsui H.-C.T."/>
            <person name="Winkler M.E."/>
        </authorList>
    </citation>
    <scope>NUCLEOTIDE SEQUENCE</scope>
</reference>
<evidence type="ECO:0000313" key="2">
    <source>
        <dbReference type="EMBL" id="SUZ78812.1"/>
    </source>
</evidence>
<keyword evidence="1" id="KW-1133">Transmembrane helix</keyword>
<organism evidence="2">
    <name type="scientific">marine metagenome</name>
    <dbReference type="NCBI Taxonomy" id="408172"/>
    <lineage>
        <taxon>unclassified sequences</taxon>
        <taxon>metagenomes</taxon>
        <taxon>ecological metagenomes</taxon>
    </lineage>
</organism>
<dbReference type="AlphaFoldDB" id="A0A381QHI6"/>